<sequence>MVLAGSNAVLKLSEVRCFCCQSSVSSLFLDSMWPLSWHQLKFPLAFICASTIHGGLLWLPLPPPAAELEPLPPPSKDSASEAIATVPLADLVTPAPMAEPPPKKSPQVLAPLPGSQSVREVVPDVIAPPPSPPQTTPLPKASPKAVKAPQGEPNQRQDNEKIEPESVPESRSDQGQEVENEIKSIEPSSFPQPKRELIAGIAHLEGAQSGCYGSEDCHFLAGATVRDVTQDLQARLEAQGFRLSESYRDTGLRVYEVYRQDKLPQFLHIVSDNAGRDAFYLLSPQQKTLEELRSQ</sequence>
<dbReference type="IntAct" id="Q55836">
    <property type="interactions" value="4"/>
</dbReference>
<proteinExistence type="predicted"/>
<feature type="compositionally biased region" description="Pro residues" evidence="1">
    <location>
        <begin position="126"/>
        <end position="136"/>
    </location>
</feature>
<dbReference type="STRING" id="1148.gene:10500096"/>
<feature type="region of interest" description="Disordered" evidence="1">
    <location>
        <begin position="123"/>
        <end position="191"/>
    </location>
</feature>
<evidence type="ECO:0000256" key="1">
    <source>
        <dbReference type="SAM" id="MobiDB-lite"/>
    </source>
</evidence>
<dbReference type="PIR" id="S76648">
    <property type="entry name" value="S76648"/>
</dbReference>
<organism evidence="2 3">
    <name type="scientific">Synechocystis sp. (strain ATCC 27184 / PCC 6803 / Kazusa)</name>
    <dbReference type="NCBI Taxonomy" id="1111708"/>
    <lineage>
        <taxon>Bacteria</taxon>
        <taxon>Bacillati</taxon>
        <taxon>Cyanobacteriota</taxon>
        <taxon>Cyanophyceae</taxon>
        <taxon>Synechococcales</taxon>
        <taxon>Merismopediaceae</taxon>
        <taxon>Synechocystis</taxon>
    </lineage>
</organism>
<name>Q55836_SYNY3</name>
<evidence type="ECO:0000313" key="2">
    <source>
        <dbReference type="EMBL" id="BAA10592.1"/>
    </source>
</evidence>
<feature type="compositionally biased region" description="Basic and acidic residues" evidence="1">
    <location>
        <begin position="155"/>
        <end position="184"/>
    </location>
</feature>
<gene>
    <name evidence="2" type="ordered locus">slr0514</name>
</gene>
<accession>Q55836</accession>
<dbReference type="AlphaFoldDB" id="Q55836"/>
<dbReference type="Proteomes" id="UP000001425">
    <property type="component" value="Chromosome"/>
</dbReference>
<dbReference type="KEGG" id="syn:slr0514"/>
<reference evidence="2 3" key="1">
    <citation type="journal article" date="1995" name="DNA Res.">
        <title>Sequence analysis of the genome of the unicellular cyanobacterium Synechocystis sp. strain PCC6803. I. Sequence features in the 1 Mb region from map positions 64% to 92% of the genome.</title>
        <authorList>
            <person name="Kaneko T."/>
            <person name="Tanaka A."/>
            <person name="Sato S."/>
            <person name="Kotani H."/>
            <person name="Sazuka T."/>
            <person name="Miyajima N."/>
            <person name="Sugiura M."/>
            <person name="Tabata S."/>
        </authorList>
    </citation>
    <scope>NUCLEOTIDE SEQUENCE [LARGE SCALE GENOMIC DNA]</scope>
    <source>
        <strain evidence="3">ATCC 27184 / PCC 6803 / Kazusa</strain>
    </source>
</reference>
<dbReference type="EnsemblBacteria" id="BAA10592">
    <property type="protein sequence ID" value="BAA10592"/>
    <property type="gene ID" value="BAA10592"/>
</dbReference>
<dbReference type="eggNOG" id="ENOG50339PD">
    <property type="taxonomic scope" value="Bacteria"/>
</dbReference>
<protein>
    <submittedName>
        <fullName evidence="2">Slr0514 protein</fullName>
    </submittedName>
</protein>
<dbReference type="PaxDb" id="1148-1001754"/>
<dbReference type="InParanoid" id="Q55836"/>
<evidence type="ECO:0000313" key="3">
    <source>
        <dbReference type="Proteomes" id="UP000001425"/>
    </source>
</evidence>
<dbReference type="EMBL" id="BA000022">
    <property type="protein sequence ID" value="BAA10592.1"/>
    <property type="molecule type" value="Genomic_DNA"/>
</dbReference>
<keyword evidence="3" id="KW-1185">Reference proteome</keyword>
<reference evidence="2 3" key="2">
    <citation type="journal article" date="1996" name="DNA Res.">
        <title>Sequence analysis of the genome of the unicellular cyanobacterium Synechocystis sp. strain PCC6803. II. Sequence determination of the entire genome and assignment of potential protein-coding regions.</title>
        <authorList>
            <person name="Kaneko T."/>
            <person name="Sato S."/>
            <person name="Kotani H."/>
            <person name="Tanaka A."/>
            <person name="Asamizu E."/>
            <person name="Nakamura Y."/>
            <person name="Miyajima N."/>
            <person name="Hirosawa M."/>
            <person name="Sugiura M."/>
            <person name="Sasamoto S."/>
            <person name="Kimura T."/>
            <person name="Hosouchi T."/>
            <person name="Matsuno A."/>
            <person name="Muraki A."/>
            <person name="Nakazaki N."/>
            <person name="Naruo K."/>
            <person name="Okumura S."/>
            <person name="Shimpo S."/>
            <person name="Takeuchi C."/>
            <person name="Wada T."/>
            <person name="Watanabe A."/>
            <person name="Yamada M."/>
            <person name="Yasuda M."/>
            <person name="Tabata S."/>
        </authorList>
    </citation>
    <scope>NUCLEOTIDE SEQUENCE [LARGE SCALE GENOMIC DNA]</scope>
    <source>
        <strain evidence="3">ATCC 27184 / PCC 6803 / Kazusa</strain>
    </source>
</reference>